<evidence type="ECO:0000256" key="1">
    <source>
        <dbReference type="SAM" id="Phobius"/>
    </source>
</evidence>
<keyword evidence="1" id="KW-0812">Transmembrane</keyword>
<name>A0ABN8DBG5_9STRA</name>
<comment type="caution">
    <text evidence="2">The sequence shown here is derived from an EMBL/GenBank/DDBJ whole genome shotgun (WGS) entry which is preliminary data.</text>
</comment>
<evidence type="ECO:0000313" key="2">
    <source>
        <dbReference type="EMBL" id="CAH0522755.1"/>
    </source>
</evidence>
<reference evidence="2 3" key="1">
    <citation type="submission" date="2021-11" db="EMBL/GenBank/DDBJ databases">
        <authorList>
            <person name="Islam A."/>
            <person name="Islam S."/>
            <person name="Flora M.S."/>
            <person name="Rahman M."/>
            <person name="Ziaur R.M."/>
            <person name="Epstein J.H."/>
            <person name="Hassan M."/>
            <person name="Klassen M."/>
            <person name="Woodard K."/>
            <person name="Webb A."/>
            <person name="Webby R.J."/>
            <person name="El Zowalaty M.E."/>
        </authorList>
    </citation>
    <scope>NUCLEOTIDE SEQUENCE [LARGE SCALE GENOMIC DNA]</scope>
    <source>
        <strain evidence="2">Pbs1</strain>
    </source>
</reference>
<feature type="transmembrane region" description="Helical" evidence="1">
    <location>
        <begin position="414"/>
        <end position="434"/>
    </location>
</feature>
<accession>A0ABN8DBG5</accession>
<keyword evidence="3" id="KW-1185">Reference proteome</keyword>
<gene>
    <name evidence="2" type="ORF">PBS001_LOCUS9180</name>
</gene>
<proteinExistence type="predicted"/>
<evidence type="ECO:0000313" key="3">
    <source>
        <dbReference type="Proteomes" id="UP001158986"/>
    </source>
</evidence>
<dbReference type="EMBL" id="CAKLCB010000394">
    <property type="protein sequence ID" value="CAH0522755.1"/>
    <property type="molecule type" value="Genomic_DNA"/>
</dbReference>
<keyword evidence="1" id="KW-1133">Transmembrane helix</keyword>
<sequence>MLPRVGVVYTKASGVSTEDAQLAQYVALCVAGSGRCNKTYLIGMQMDANSDVKRSEMIKSGARAQRCDGVLLDSKELAPKSYEESEDWKILETCCLWLFFVDTDMTLSVAKFLHKRLKKQDKEQPKRVVLSLQTTMRRLAQLNSVLPDTVVLHGGAAFQVILDEKKNVLRPLSNGCFFVERLSKEKTLALYALDVLDGTGIRVLSRQNIQALKWGCTMLRSFYYINALTGRSVLDGLRDRKTRFLYLQALVEMDDLFSVVLKSVAAANNKSGRGSGKSNPDTSAATLFSVRSLMVLLPLPNWIFNTIVLQVFDLGLGAPFSKATSIVTTDLEARPPLRSNFETEFRDVFELATGRNMALPVLDMLKMKFDSIRKQQKLEQTNGVHVKTPLRIDSAALLAEVKLAPHCTTASRSFFLKVFATFVLTLLLWLYLFIW</sequence>
<keyword evidence="1" id="KW-0472">Membrane</keyword>
<organism evidence="2 3">
    <name type="scientific">Peronospora belbahrii</name>
    <dbReference type="NCBI Taxonomy" id="622444"/>
    <lineage>
        <taxon>Eukaryota</taxon>
        <taxon>Sar</taxon>
        <taxon>Stramenopiles</taxon>
        <taxon>Oomycota</taxon>
        <taxon>Peronosporomycetes</taxon>
        <taxon>Peronosporales</taxon>
        <taxon>Peronosporaceae</taxon>
        <taxon>Peronospora</taxon>
    </lineage>
</organism>
<dbReference type="Proteomes" id="UP001158986">
    <property type="component" value="Unassembled WGS sequence"/>
</dbReference>
<protein>
    <submittedName>
        <fullName evidence="2">Uncharacterized protein</fullName>
    </submittedName>
</protein>